<evidence type="ECO:0000256" key="1">
    <source>
        <dbReference type="SAM" id="MobiDB-lite"/>
    </source>
</evidence>
<evidence type="ECO:0000313" key="2">
    <source>
        <dbReference type="EMBL" id="MBX44314.1"/>
    </source>
</evidence>
<dbReference type="EMBL" id="GGEC01063830">
    <property type="protein sequence ID" value="MBX44314.1"/>
    <property type="molecule type" value="Transcribed_RNA"/>
</dbReference>
<proteinExistence type="predicted"/>
<accession>A0A2P2NPH6</accession>
<sequence>MKTSPKIQRGPRGGGTSRAVNPLIH</sequence>
<dbReference type="AlphaFoldDB" id="A0A2P2NPH6"/>
<reference evidence="2" key="1">
    <citation type="submission" date="2018-02" db="EMBL/GenBank/DDBJ databases">
        <title>Rhizophora mucronata_Transcriptome.</title>
        <authorList>
            <person name="Meera S.P."/>
            <person name="Sreeshan A."/>
            <person name="Augustine A."/>
        </authorList>
    </citation>
    <scope>NUCLEOTIDE SEQUENCE</scope>
    <source>
        <tissue evidence="2">Leaf</tissue>
    </source>
</reference>
<name>A0A2P2NPH6_RHIMU</name>
<organism evidence="2">
    <name type="scientific">Rhizophora mucronata</name>
    <name type="common">Asiatic mangrove</name>
    <dbReference type="NCBI Taxonomy" id="61149"/>
    <lineage>
        <taxon>Eukaryota</taxon>
        <taxon>Viridiplantae</taxon>
        <taxon>Streptophyta</taxon>
        <taxon>Embryophyta</taxon>
        <taxon>Tracheophyta</taxon>
        <taxon>Spermatophyta</taxon>
        <taxon>Magnoliopsida</taxon>
        <taxon>eudicotyledons</taxon>
        <taxon>Gunneridae</taxon>
        <taxon>Pentapetalae</taxon>
        <taxon>rosids</taxon>
        <taxon>fabids</taxon>
        <taxon>Malpighiales</taxon>
        <taxon>Rhizophoraceae</taxon>
        <taxon>Rhizophora</taxon>
    </lineage>
</organism>
<protein>
    <submittedName>
        <fullName evidence="2">Uncharacterized protein</fullName>
    </submittedName>
</protein>
<feature type="region of interest" description="Disordered" evidence="1">
    <location>
        <begin position="1"/>
        <end position="25"/>
    </location>
</feature>